<dbReference type="PANTHER" id="PTHR37419">
    <property type="entry name" value="SERINE/THREONINE-PROTEIN KINASE TOXIN HIPA"/>
    <property type="match status" value="1"/>
</dbReference>
<keyword evidence="6" id="KW-1185">Reference proteome</keyword>
<comment type="similarity">
    <text evidence="1">Belongs to the HipA Ser/Thr kinase family.</text>
</comment>
<dbReference type="GO" id="GO:0005829">
    <property type="term" value="C:cytosol"/>
    <property type="evidence" value="ECO:0007669"/>
    <property type="project" value="TreeGrafter"/>
</dbReference>
<dbReference type="GO" id="GO:0004674">
    <property type="term" value="F:protein serine/threonine kinase activity"/>
    <property type="evidence" value="ECO:0007669"/>
    <property type="project" value="TreeGrafter"/>
</dbReference>
<dbReference type="Pfam" id="PF07804">
    <property type="entry name" value="HipA_C"/>
    <property type="match status" value="1"/>
</dbReference>
<dbReference type="AlphaFoldDB" id="A0A845QN87"/>
<gene>
    <name evidence="5" type="ORF">D0435_13550</name>
</gene>
<keyword evidence="2" id="KW-0808">Transferase</keyword>
<dbReference type="Proteomes" id="UP000446866">
    <property type="component" value="Unassembled WGS sequence"/>
</dbReference>
<dbReference type="RefSeq" id="WP_160202962.1">
    <property type="nucleotide sequence ID" value="NZ_QXWK01000031.1"/>
</dbReference>
<dbReference type="InterPro" id="IPR052028">
    <property type="entry name" value="HipA_Ser/Thr_kinase"/>
</dbReference>
<evidence type="ECO:0000313" key="6">
    <source>
        <dbReference type="Proteomes" id="UP000446866"/>
    </source>
</evidence>
<evidence type="ECO:0000256" key="3">
    <source>
        <dbReference type="ARBA" id="ARBA00022777"/>
    </source>
</evidence>
<dbReference type="Gene3D" id="1.10.1070.20">
    <property type="match status" value="1"/>
</dbReference>
<feature type="domain" description="HipA-like C-terminal" evidence="4">
    <location>
        <begin position="60"/>
        <end position="284"/>
    </location>
</feature>
<organism evidence="5 6">
    <name type="scientific">Anaerotruncus colihominis</name>
    <dbReference type="NCBI Taxonomy" id="169435"/>
    <lineage>
        <taxon>Bacteria</taxon>
        <taxon>Bacillati</taxon>
        <taxon>Bacillota</taxon>
        <taxon>Clostridia</taxon>
        <taxon>Eubacteriales</taxon>
        <taxon>Oscillospiraceae</taxon>
        <taxon>Anaerotruncus</taxon>
    </lineage>
</organism>
<dbReference type="EMBL" id="QXWK01000031">
    <property type="protein sequence ID" value="NBH62675.1"/>
    <property type="molecule type" value="Genomic_DNA"/>
</dbReference>
<evidence type="ECO:0000259" key="4">
    <source>
        <dbReference type="Pfam" id="PF07804"/>
    </source>
</evidence>
<keyword evidence="3" id="KW-0418">Kinase</keyword>
<dbReference type="InterPro" id="IPR012893">
    <property type="entry name" value="HipA-like_C"/>
</dbReference>
<sequence>MKCLYCQKDIRDSVSLEEKDSCWHKKCVKAFFGTDKMPILDVTKEGLNQLARKTVNKGLTVPGVQKKLSLHLSTETESRLTLVDYPTGYILKPQTDEFEKLPEFEDLAMRLARIAGVKTVPHGLVKIHDEYAYITRRIDRLIDGDSVELYAMEDFCQLSGRLTLDKYKASYEICGKIINAYSVNRGFDLSELYMRLVFSYIIGNSDMHLKNFSLIETAPANREFCLSQAYDLLPVNVIIPEDTDETALTLNGKRKRLKRRDFLEFAAHCGIPEKSAEKMIGRICGLKDAFFLQCEDSYLTEEMKESLKALISARIAAISS</sequence>
<proteinExistence type="inferred from homology"/>
<name>A0A845QN87_9FIRM</name>
<accession>A0A845QN87</accession>
<reference evidence="5 6" key="1">
    <citation type="submission" date="2018-08" db="EMBL/GenBank/DDBJ databases">
        <title>Murine metabolic-syndrome-specific gut microbial biobank.</title>
        <authorList>
            <person name="Liu C."/>
        </authorList>
    </citation>
    <scope>NUCLEOTIDE SEQUENCE [LARGE SCALE GENOMIC DNA]</scope>
    <source>
        <strain evidence="5 6">28</strain>
    </source>
</reference>
<protein>
    <submittedName>
        <fullName evidence="5">Type II toxin-antitoxin system HipA family toxin</fullName>
    </submittedName>
</protein>
<evidence type="ECO:0000256" key="2">
    <source>
        <dbReference type="ARBA" id="ARBA00022679"/>
    </source>
</evidence>
<evidence type="ECO:0000256" key="1">
    <source>
        <dbReference type="ARBA" id="ARBA00010164"/>
    </source>
</evidence>
<dbReference type="PANTHER" id="PTHR37419:SF1">
    <property type="entry name" value="SERINE_THREONINE-PROTEIN KINASE TOXIN HIPA"/>
    <property type="match status" value="1"/>
</dbReference>
<evidence type="ECO:0000313" key="5">
    <source>
        <dbReference type="EMBL" id="NBH62675.1"/>
    </source>
</evidence>
<comment type="caution">
    <text evidence="5">The sequence shown here is derived from an EMBL/GenBank/DDBJ whole genome shotgun (WGS) entry which is preliminary data.</text>
</comment>